<keyword evidence="1" id="KW-1133">Transmembrane helix</keyword>
<feature type="transmembrane region" description="Helical" evidence="1">
    <location>
        <begin position="55"/>
        <end position="78"/>
    </location>
</feature>
<feature type="transmembrane region" description="Helical" evidence="1">
    <location>
        <begin position="295"/>
        <end position="315"/>
    </location>
</feature>
<dbReference type="OrthoDB" id="6499973at2759"/>
<feature type="signal peptide" evidence="2">
    <location>
        <begin position="1"/>
        <end position="21"/>
    </location>
</feature>
<feature type="transmembrane region" description="Helical" evidence="1">
    <location>
        <begin position="327"/>
        <end position="347"/>
    </location>
</feature>
<keyword evidence="1" id="KW-0472">Membrane</keyword>
<keyword evidence="4" id="KW-1185">Reference proteome</keyword>
<feature type="transmembrane region" description="Helical" evidence="1">
    <location>
        <begin position="123"/>
        <end position="142"/>
    </location>
</feature>
<dbReference type="InterPro" id="IPR036259">
    <property type="entry name" value="MFS_trans_sf"/>
</dbReference>
<feature type="transmembrane region" description="Helical" evidence="1">
    <location>
        <begin position="154"/>
        <end position="172"/>
    </location>
</feature>
<evidence type="ECO:0000313" key="4">
    <source>
        <dbReference type="Proteomes" id="UP000078046"/>
    </source>
</evidence>
<gene>
    <name evidence="3" type="ORF">A3Q56_07281</name>
</gene>
<feature type="transmembrane region" description="Helical" evidence="1">
    <location>
        <begin position="392"/>
        <end position="413"/>
    </location>
</feature>
<dbReference type="SUPFAM" id="SSF103473">
    <property type="entry name" value="MFS general substrate transporter"/>
    <property type="match status" value="1"/>
</dbReference>
<reference evidence="3 4" key="1">
    <citation type="submission" date="2016-04" db="EMBL/GenBank/DDBJ databases">
        <title>The genome of Intoshia linei affirms orthonectids as highly simplified spiralians.</title>
        <authorList>
            <person name="Mikhailov K.V."/>
            <person name="Slusarev G.S."/>
            <person name="Nikitin M.A."/>
            <person name="Logacheva M.D."/>
            <person name="Penin A."/>
            <person name="Aleoshin V."/>
            <person name="Panchin Y.V."/>
        </authorList>
    </citation>
    <scope>NUCLEOTIDE SEQUENCE [LARGE SCALE GENOMIC DNA]</scope>
    <source>
        <strain evidence="3">Intl2013</strain>
        <tissue evidence="3">Whole animal</tissue>
    </source>
</reference>
<keyword evidence="1" id="KW-0812">Transmembrane</keyword>
<dbReference type="EMBL" id="LWCA01001495">
    <property type="protein sequence ID" value="OAF65009.1"/>
    <property type="molecule type" value="Genomic_DNA"/>
</dbReference>
<sequence length="424" mass="47017">ILGSFNTLLSIIVIQLKGVDMSEDCYGFVCFLRGIGYMVGLNISNQIVNNTKNGIFTAFAMNGGLVAFSVATCAALMRRVDIDIQIYVIICSLGIICPLGFGLINFCSTIIIVKNFKESRSVVIGYVTCGAGIGGCILSPYMNYTLASLKWYNSFMVFILPYTVTLLTAGFLQTENKKDLFFLNRVKSIFHSKIKRKIKKESKTDSHIEIESLNTNKFSSDEGPHLQWKNKHFSESWLKSITKPFKYTANLFSLTLIKNSKMFVFGVFNLGGTFGMIMLLFNINKQIDSLGLKGSVTWTFFLIFGLGNTCGRIICGIIAKKYPTMPVAFNSICLLNVGIMTMGINLFRTKESILFLSALFGLCYGAFCTLIPIISVIILGVDRAEDGACFVFFNRAIGYITGLYIAGFLNNYLKITVQGLVKKS</sequence>
<evidence type="ECO:0000256" key="1">
    <source>
        <dbReference type="SAM" id="Phobius"/>
    </source>
</evidence>
<keyword evidence="2" id="KW-0732">Signal</keyword>
<dbReference type="PANTHER" id="PTHR11360:SF284">
    <property type="entry name" value="EG:103B4.3 PROTEIN-RELATED"/>
    <property type="match status" value="1"/>
</dbReference>
<feature type="transmembrane region" description="Helical" evidence="1">
    <location>
        <begin position="353"/>
        <end position="380"/>
    </location>
</feature>
<name>A0A177ASN8_9BILA</name>
<feature type="transmembrane region" description="Helical" evidence="1">
    <location>
        <begin position="262"/>
        <end position="283"/>
    </location>
</feature>
<feature type="non-terminal residue" evidence="3">
    <location>
        <position position="1"/>
    </location>
</feature>
<feature type="chain" id="PRO_5008056668" description="Major facilitator superfamily (MFS) profile domain-containing protein" evidence="2">
    <location>
        <begin position="22"/>
        <end position="424"/>
    </location>
</feature>
<dbReference type="PANTHER" id="PTHR11360">
    <property type="entry name" value="MONOCARBOXYLATE TRANSPORTER"/>
    <property type="match status" value="1"/>
</dbReference>
<feature type="transmembrane region" description="Helical" evidence="1">
    <location>
        <begin position="84"/>
        <end position="111"/>
    </location>
</feature>
<accession>A0A177ASN8</accession>
<evidence type="ECO:0000313" key="3">
    <source>
        <dbReference type="EMBL" id="OAF65009.1"/>
    </source>
</evidence>
<organism evidence="3 4">
    <name type="scientific">Intoshia linei</name>
    <dbReference type="NCBI Taxonomy" id="1819745"/>
    <lineage>
        <taxon>Eukaryota</taxon>
        <taxon>Metazoa</taxon>
        <taxon>Spiralia</taxon>
        <taxon>Lophotrochozoa</taxon>
        <taxon>Mesozoa</taxon>
        <taxon>Orthonectida</taxon>
        <taxon>Rhopaluridae</taxon>
        <taxon>Intoshia</taxon>
    </lineage>
</organism>
<evidence type="ECO:0008006" key="5">
    <source>
        <dbReference type="Google" id="ProtNLM"/>
    </source>
</evidence>
<proteinExistence type="predicted"/>
<protein>
    <recommendedName>
        <fullName evidence="5">Major facilitator superfamily (MFS) profile domain-containing protein</fullName>
    </recommendedName>
</protein>
<dbReference type="Proteomes" id="UP000078046">
    <property type="component" value="Unassembled WGS sequence"/>
</dbReference>
<comment type="caution">
    <text evidence="3">The sequence shown here is derived from an EMBL/GenBank/DDBJ whole genome shotgun (WGS) entry which is preliminary data.</text>
</comment>
<dbReference type="AlphaFoldDB" id="A0A177ASN8"/>
<evidence type="ECO:0000256" key="2">
    <source>
        <dbReference type="SAM" id="SignalP"/>
    </source>
</evidence>
<dbReference type="InterPro" id="IPR050327">
    <property type="entry name" value="Proton-linked_MCT"/>
</dbReference>
<dbReference type="Gene3D" id="1.20.1250.20">
    <property type="entry name" value="MFS general substrate transporter like domains"/>
    <property type="match status" value="2"/>
</dbReference>